<dbReference type="Proteomes" id="UP000257127">
    <property type="component" value="Unassembled WGS sequence"/>
</dbReference>
<dbReference type="InterPro" id="IPR036942">
    <property type="entry name" value="Beta-barrel_TonB_sf"/>
</dbReference>
<evidence type="ECO:0000256" key="7">
    <source>
        <dbReference type="PROSITE-ProRule" id="PRU01360"/>
    </source>
</evidence>
<gene>
    <name evidence="11" type="ORF">DXU93_04660</name>
</gene>
<evidence type="ECO:0000256" key="8">
    <source>
        <dbReference type="SAM" id="Coils"/>
    </source>
</evidence>
<evidence type="ECO:0000313" key="11">
    <source>
        <dbReference type="EMBL" id="RFC55116.1"/>
    </source>
</evidence>
<comment type="similarity">
    <text evidence="7">Belongs to the TonB-dependent receptor family.</text>
</comment>
<dbReference type="PROSITE" id="PS52016">
    <property type="entry name" value="TONB_DEPENDENT_REC_3"/>
    <property type="match status" value="1"/>
</dbReference>
<dbReference type="Pfam" id="PF07715">
    <property type="entry name" value="Plug"/>
    <property type="match status" value="1"/>
</dbReference>
<keyword evidence="9" id="KW-0732">Signal</keyword>
<keyword evidence="11" id="KW-0675">Receptor</keyword>
<evidence type="ECO:0000256" key="9">
    <source>
        <dbReference type="SAM" id="SignalP"/>
    </source>
</evidence>
<evidence type="ECO:0000313" key="12">
    <source>
        <dbReference type="Proteomes" id="UP000257127"/>
    </source>
</evidence>
<keyword evidence="4 7" id="KW-0812">Transmembrane</keyword>
<evidence type="ECO:0000256" key="2">
    <source>
        <dbReference type="ARBA" id="ARBA00022448"/>
    </source>
</evidence>
<proteinExistence type="inferred from homology"/>
<protein>
    <submittedName>
        <fullName evidence="11">TonB-dependent receptor</fullName>
    </submittedName>
</protein>
<dbReference type="InterPro" id="IPR037066">
    <property type="entry name" value="Plug_dom_sf"/>
</dbReference>
<dbReference type="InterPro" id="IPR012910">
    <property type="entry name" value="Plug_dom"/>
</dbReference>
<feature type="coiled-coil region" evidence="8">
    <location>
        <begin position="101"/>
        <end position="128"/>
    </location>
</feature>
<evidence type="ECO:0000259" key="10">
    <source>
        <dbReference type="Pfam" id="PF07715"/>
    </source>
</evidence>
<dbReference type="InterPro" id="IPR039426">
    <property type="entry name" value="TonB-dep_rcpt-like"/>
</dbReference>
<organism evidence="11 12">
    <name type="scientific">Brumimicrobium aurantiacum</name>
    <dbReference type="NCBI Taxonomy" id="1737063"/>
    <lineage>
        <taxon>Bacteria</taxon>
        <taxon>Pseudomonadati</taxon>
        <taxon>Bacteroidota</taxon>
        <taxon>Flavobacteriia</taxon>
        <taxon>Flavobacteriales</taxon>
        <taxon>Crocinitomicaceae</taxon>
        <taxon>Brumimicrobium</taxon>
    </lineage>
</organism>
<dbReference type="Gene3D" id="2.40.170.20">
    <property type="entry name" value="TonB-dependent receptor, beta-barrel domain"/>
    <property type="match status" value="1"/>
</dbReference>
<keyword evidence="3 7" id="KW-1134">Transmembrane beta strand</keyword>
<feature type="chain" id="PRO_5017785468" evidence="9">
    <location>
        <begin position="22"/>
        <end position="779"/>
    </location>
</feature>
<evidence type="ECO:0000256" key="5">
    <source>
        <dbReference type="ARBA" id="ARBA00023136"/>
    </source>
</evidence>
<keyword evidence="8" id="KW-0175">Coiled coil</keyword>
<feature type="signal peptide" evidence="9">
    <location>
        <begin position="1"/>
        <end position="21"/>
    </location>
</feature>
<comment type="caution">
    <text evidence="11">The sequence shown here is derived from an EMBL/GenBank/DDBJ whole genome shotgun (WGS) entry which is preliminary data.</text>
</comment>
<dbReference type="InterPro" id="IPR008969">
    <property type="entry name" value="CarboxyPept-like_regulatory"/>
</dbReference>
<dbReference type="OrthoDB" id="9803050at2"/>
<dbReference type="Gene3D" id="2.60.40.1120">
    <property type="entry name" value="Carboxypeptidase-like, regulatory domain"/>
    <property type="match status" value="1"/>
</dbReference>
<evidence type="ECO:0000256" key="1">
    <source>
        <dbReference type="ARBA" id="ARBA00004571"/>
    </source>
</evidence>
<name>A0A3E1EZY3_9FLAO</name>
<keyword evidence="2 7" id="KW-0813">Transport</keyword>
<keyword evidence="6 7" id="KW-0998">Cell outer membrane</keyword>
<dbReference type="AlphaFoldDB" id="A0A3E1EZY3"/>
<evidence type="ECO:0000256" key="3">
    <source>
        <dbReference type="ARBA" id="ARBA00022452"/>
    </source>
</evidence>
<keyword evidence="5 7" id="KW-0472">Membrane</keyword>
<reference evidence="11 12" key="1">
    <citation type="submission" date="2018-08" db="EMBL/GenBank/DDBJ databases">
        <title>The draft genome squence of Brumimicrobium sp. N62.</title>
        <authorList>
            <person name="Du Z.-J."/>
            <person name="Luo H.-R."/>
        </authorList>
    </citation>
    <scope>NUCLEOTIDE SEQUENCE [LARGE SCALE GENOMIC DNA]</scope>
    <source>
        <strain evidence="11 12">N62</strain>
    </source>
</reference>
<dbReference type="EMBL" id="QURB01000002">
    <property type="protein sequence ID" value="RFC55116.1"/>
    <property type="molecule type" value="Genomic_DNA"/>
</dbReference>
<sequence>MKQNSLFATVFFLATYFLSFSQDITVSGTITDGRNGEDLFGASVVVTDMSNTGARTNVYGFYSLTIPAGKHQLSYRSAGFENQTFDLNITQDTLINLELFMSDEVQKLEEVEIKSKKANNNITSAQMEVTRLDPQAIKTIPILFGEQDVMKTLQLTPGIKGGGEGSAGFYVRGGGADQNLILLDESTVYNASHLLGFFSVFNSDAIKDVALYKSGIPAEFGGRASSVMDVRMRDGNNKNLAASGGIGLISSRLTVEAPIVKDKGSFIVSGRRSYADLFLVFSKDEQVRDATLFFYDLNAKANYKLNDKNRIYLSGYFGRDKFGLSDAFGFNWGNKTGTIRWNHLINDKLFVNTSVIFSSFDYEFNIGQGEDGFGIISSIRDINVKQDYNYYLNSNNSIKFGVNAIHHTFMPGALESGSNVGFNEIELEDRNALELGAYIQNEQKIGNRWALMYGLRYSGFNYMGSGTAYEYNDEGEVTSEKSYDSFESIKYYQGFEPRFSASYIINESNSIKVGYNRIYQYIHQLSNTTTSSPTDVWVPTSNNVKPQIGDQIAVGYYKNFKKNEYQVSVETYYKWLQNQIDYKPNANLVLNGQIEKELVYGKGRAYGVEFQIKKTKGDFTGWFNYTLSRALRSFDDIDGGEEFSARQDRIHDINLVLTYNINKKFVVSSSFVYYTGDAVTFPSAIYEMNGYEVPYVGKRNGNRLPDYHRLDLGLTWYLKERKNYKHNLSFSIYNVYNRENAFSVRFTDDFEGNTTGQTQAVQTALFKMIPSITYNFNFK</sequence>
<feature type="domain" description="TonB-dependent receptor plug" evidence="10">
    <location>
        <begin position="145"/>
        <end position="225"/>
    </location>
</feature>
<comment type="subcellular location">
    <subcellularLocation>
        <location evidence="1 7">Cell outer membrane</location>
        <topology evidence="1 7">Multi-pass membrane protein</topology>
    </subcellularLocation>
</comment>
<evidence type="ECO:0000256" key="4">
    <source>
        <dbReference type="ARBA" id="ARBA00022692"/>
    </source>
</evidence>
<evidence type="ECO:0000256" key="6">
    <source>
        <dbReference type="ARBA" id="ARBA00023237"/>
    </source>
</evidence>
<dbReference type="Pfam" id="PF13715">
    <property type="entry name" value="CarbopepD_reg_2"/>
    <property type="match status" value="1"/>
</dbReference>
<dbReference type="RefSeq" id="WP_116880095.1">
    <property type="nucleotide sequence ID" value="NZ_QURB01000002.1"/>
</dbReference>
<accession>A0A3E1EZY3</accession>
<keyword evidence="12" id="KW-1185">Reference proteome</keyword>
<dbReference type="GO" id="GO:0009279">
    <property type="term" value="C:cell outer membrane"/>
    <property type="evidence" value="ECO:0007669"/>
    <property type="project" value="UniProtKB-SubCell"/>
</dbReference>
<dbReference type="Gene3D" id="2.170.130.10">
    <property type="entry name" value="TonB-dependent receptor, plug domain"/>
    <property type="match status" value="1"/>
</dbReference>
<dbReference type="SUPFAM" id="SSF49464">
    <property type="entry name" value="Carboxypeptidase regulatory domain-like"/>
    <property type="match status" value="1"/>
</dbReference>
<dbReference type="SUPFAM" id="SSF56935">
    <property type="entry name" value="Porins"/>
    <property type="match status" value="1"/>
</dbReference>